<feature type="compositionally biased region" description="Polar residues" evidence="1">
    <location>
        <begin position="96"/>
        <end position="122"/>
    </location>
</feature>
<evidence type="ECO:0000256" key="1">
    <source>
        <dbReference type="SAM" id="MobiDB-lite"/>
    </source>
</evidence>
<dbReference type="EMBL" id="LN679115">
    <property type="protein sequence ID" value="CEL54306.1"/>
    <property type="molecule type" value="Genomic_DNA"/>
</dbReference>
<feature type="compositionally biased region" description="Low complexity" evidence="1">
    <location>
        <begin position="132"/>
        <end position="152"/>
    </location>
</feature>
<dbReference type="AlphaFoldDB" id="A0A0B7F8C1"/>
<organism evidence="2 3">
    <name type="scientific">Thanatephorus cucumeris (strain AG1-IB / isolate 7/3/14)</name>
    <name type="common">Lettuce bottom rot fungus</name>
    <name type="synonym">Rhizoctonia solani</name>
    <dbReference type="NCBI Taxonomy" id="1108050"/>
    <lineage>
        <taxon>Eukaryota</taxon>
        <taxon>Fungi</taxon>
        <taxon>Dikarya</taxon>
        <taxon>Basidiomycota</taxon>
        <taxon>Agaricomycotina</taxon>
        <taxon>Agaricomycetes</taxon>
        <taxon>Cantharellales</taxon>
        <taxon>Ceratobasidiaceae</taxon>
        <taxon>Rhizoctonia</taxon>
        <taxon>Rhizoctonia solani AG-1</taxon>
    </lineage>
</organism>
<feature type="compositionally biased region" description="Pro residues" evidence="1">
    <location>
        <begin position="198"/>
        <end position="210"/>
    </location>
</feature>
<dbReference type="Proteomes" id="UP000059188">
    <property type="component" value="Unassembled WGS sequence"/>
</dbReference>
<feature type="compositionally biased region" description="Polar residues" evidence="1">
    <location>
        <begin position="70"/>
        <end position="88"/>
    </location>
</feature>
<keyword evidence="3" id="KW-1185">Reference proteome</keyword>
<feature type="region of interest" description="Disordered" evidence="1">
    <location>
        <begin position="1"/>
        <end position="216"/>
    </location>
</feature>
<reference evidence="2 3" key="1">
    <citation type="submission" date="2014-11" db="EMBL/GenBank/DDBJ databases">
        <authorList>
            <person name="Wibberg Daniel"/>
        </authorList>
    </citation>
    <scope>NUCLEOTIDE SEQUENCE [LARGE SCALE GENOMIC DNA]</scope>
    <source>
        <strain evidence="2">Rhizoctonia solani AG1-IB 7/3/14</strain>
    </source>
</reference>
<feature type="compositionally biased region" description="Polar residues" evidence="1">
    <location>
        <begin position="1"/>
        <end position="61"/>
    </location>
</feature>
<evidence type="ECO:0000313" key="3">
    <source>
        <dbReference type="Proteomes" id="UP000059188"/>
    </source>
</evidence>
<feature type="compositionally biased region" description="Polar residues" evidence="1">
    <location>
        <begin position="153"/>
        <end position="163"/>
    </location>
</feature>
<accession>A0A0B7F8C1</accession>
<name>A0A0B7F8C1_THACB</name>
<sequence length="306" mass="33046">MVISSSSIVNESCRSGSRSQVNKSNTKPMSLAPFSSTSLSHSQRNYARPTESSLRRSSAGATQCEDIRSRSCSMNTPTNPSHGVVTSQRQRKQMGKASQCQPNGRVSTNKRPAWNNHFTNSKSSRRVPNTPPRSTATPASSSPRSMSEEPSTLSESPQLSSQYKHPIRQNCNPPSPTYSERPPHHTAISPASLLITPPYSPSPSPSPSPEFEPISGSPHNVFVSPYNYAEGAPSDADIDDIKSRLCKGQFGRCTCGLDICTFDVIESINVNPEMDDFASDLLGDIMVLASQNLLLQAVAASACLED</sequence>
<proteinExistence type="predicted"/>
<evidence type="ECO:0000313" key="2">
    <source>
        <dbReference type="EMBL" id="CEL54306.1"/>
    </source>
</evidence>
<protein>
    <submittedName>
        <fullName evidence="2">Uncharacterized protein</fullName>
    </submittedName>
</protein>
<gene>
    <name evidence="2" type="ORF">RSOLAG1IB_06954</name>
</gene>